<proteinExistence type="predicted"/>
<name>A0A239EB51_9SPHN</name>
<evidence type="ECO:0000313" key="5">
    <source>
        <dbReference type="Proteomes" id="UP000198339"/>
    </source>
</evidence>
<dbReference type="InterPro" id="IPR002048">
    <property type="entry name" value="EF_hand_dom"/>
</dbReference>
<feature type="signal peptide" evidence="2">
    <location>
        <begin position="1"/>
        <end position="19"/>
    </location>
</feature>
<dbReference type="PROSITE" id="PS50222">
    <property type="entry name" value="EF_HAND_2"/>
    <property type="match status" value="1"/>
</dbReference>
<evidence type="ECO:0000259" key="3">
    <source>
        <dbReference type="PROSITE" id="PS50222"/>
    </source>
</evidence>
<dbReference type="GO" id="GO:0005509">
    <property type="term" value="F:calcium ion binding"/>
    <property type="evidence" value="ECO:0007669"/>
    <property type="project" value="InterPro"/>
</dbReference>
<feature type="region of interest" description="Disordered" evidence="1">
    <location>
        <begin position="19"/>
        <end position="85"/>
    </location>
</feature>
<keyword evidence="2" id="KW-0732">Signal</keyword>
<dbReference type="EMBL" id="FZPA01000001">
    <property type="protein sequence ID" value="SNS41980.1"/>
    <property type="molecule type" value="Genomic_DNA"/>
</dbReference>
<reference evidence="4 5" key="1">
    <citation type="submission" date="2017-06" db="EMBL/GenBank/DDBJ databases">
        <authorList>
            <person name="Kim H.J."/>
            <person name="Triplett B.A."/>
        </authorList>
    </citation>
    <scope>NUCLEOTIDE SEQUENCE [LARGE SCALE GENOMIC DNA]</scope>
    <source>
        <strain evidence="4 5">DS15</strain>
    </source>
</reference>
<dbReference type="InterPro" id="IPR011992">
    <property type="entry name" value="EF-hand-dom_pair"/>
</dbReference>
<sequence>MLKQMLLIGAAAISFPALAQETPPAGDDMAPTAQTPTEPAPDGMDTATPPVDPSTPPTDPTTPPSDPTTPPAGEATSEPGAATPDQVAQIVNQEFPTYDADSTQELNETEFATWMKKLRTATDPTVDPESEQVKSWIGQAFAAADADKSGGVTKEELTGFLSRGA</sequence>
<organism evidence="4 5">
    <name type="scientific">Sphingopyxis indica</name>
    <dbReference type="NCBI Taxonomy" id="436663"/>
    <lineage>
        <taxon>Bacteria</taxon>
        <taxon>Pseudomonadati</taxon>
        <taxon>Pseudomonadota</taxon>
        <taxon>Alphaproteobacteria</taxon>
        <taxon>Sphingomonadales</taxon>
        <taxon>Sphingomonadaceae</taxon>
        <taxon>Sphingopyxis</taxon>
    </lineage>
</organism>
<accession>A0A239EB51</accession>
<dbReference type="SMART" id="SM00054">
    <property type="entry name" value="EFh"/>
    <property type="match status" value="2"/>
</dbReference>
<dbReference type="OrthoDB" id="7450668at2"/>
<dbReference type="InterPro" id="IPR018247">
    <property type="entry name" value="EF_Hand_1_Ca_BS"/>
</dbReference>
<dbReference type="AlphaFoldDB" id="A0A239EB51"/>
<feature type="compositionally biased region" description="Pro residues" evidence="1">
    <location>
        <begin position="50"/>
        <end position="70"/>
    </location>
</feature>
<evidence type="ECO:0000256" key="1">
    <source>
        <dbReference type="SAM" id="MobiDB-lite"/>
    </source>
</evidence>
<dbReference type="PROSITE" id="PS00018">
    <property type="entry name" value="EF_HAND_1"/>
    <property type="match status" value="1"/>
</dbReference>
<protein>
    <recommendedName>
        <fullName evidence="3">EF-hand domain-containing protein</fullName>
    </recommendedName>
</protein>
<evidence type="ECO:0000313" key="4">
    <source>
        <dbReference type="EMBL" id="SNS41980.1"/>
    </source>
</evidence>
<dbReference type="RefSeq" id="WP_089214536.1">
    <property type="nucleotide sequence ID" value="NZ_CP076394.1"/>
</dbReference>
<dbReference type="SUPFAM" id="SSF47473">
    <property type="entry name" value="EF-hand"/>
    <property type="match status" value="1"/>
</dbReference>
<feature type="domain" description="EF-hand" evidence="3">
    <location>
        <begin position="132"/>
        <end position="165"/>
    </location>
</feature>
<dbReference type="Proteomes" id="UP000198339">
    <property type="component" value="Unassembled WGS sequence"/>
</dbReference>
<gene>
    <name evidence="4" type="ORF">SAMN06295955_101692</name>
</gene>
<evidence type="ECO:0000256" key="2">
    <source>
        <dbReference type="SAM" id="SignalP"/>
    </source>
</evidence>
<dbReference type="Gene3D" id="1.10.238.10">
    <property type="entry name" value="EF-hand"/>
    <property type="match status" value="1"/>
</dbReference>
<feature type="chain" id="PRO_5012331016" description="EF-hand domain-containing protein" evidence="2">
    <location>
        <begin position="20"/>
        <end position="165"/>
    </location>
</feature>
<keyword evidence="5" id="KW-1185">Reference proteome</keyword>
<feature type="compositionally biased region" description="Low complexity" evidence="1">
    <location>
        <begin position="30"/>
        <end position="49"/>
    </location>
</feature>